<dbReference type="Pfam" id="PF14226">
    <property type="entry name" value="DIOX_N"/>
    <property type="match status" value="2"/>
</dbReference>
<dbReference type="EnsemblPlants" id="LPERR10G14210.1">
    <property type="protein sequence ID" value="LPERR10G14210.1"/>
    <property type="gene ID" value="LPERR10G14210"/>
</dbReference>
<dbReference type="InterPro" id="IPR044861">
    <property type="entry name" value="IPNS-like_FE2OG_OXY"/>
</dbReference>
<protein>
    <recommendedName>
        <fullName evidence="6">Fe2OG dioxygenase domain-containing protein</fullName>
    </recommendedName>
</protein>
<evidence type="ECO:0000256" key="2">
    <source>
        <dbReference type="ARBA" id="ARBA00022723"/>
    </source>
</evidence>
<dbReference type="PROSITE" id="PS51471">
    <property type="entry name" value="FE2OG_OXY"/>
    <property type="match status" value="1"/>
</dbReference>
<keyword evidence="2" id="KW-0479">Metal-binding</keyword>
<evidence type="ECO:0000256" key="1">
    <source>
        <dbReference type="ARBA" id="ARBA00008056"/>
    </source>
</evidence>
<dbReference type="FunFam" id="2.60.120.330:FF:000001">
    <property type="entry name" value="Protein SRG1"/>
    <property type="match status" value="1"/>
</dbReference>
<dbReference type="GO" id="GO:0016491">
    <property type="term" value="F:oxidoreductase activity"/>
    <property type="evidence" value="ECO:0007669"/>
    <property type="project" value="UniProtKB-KW"/>
</dbReference>
<dbReference type="SUPFAM" id="SSF51197">
    <property type="entry name" value="Clavaminate synthase-like"/>
    <property type="match status" value="2"/>
</dbReference>
<dbReference type="InterPro" id="IPR050295">
    <property type="entry name" value="Plant_2OG-oxidoreductases"/>
</dbReference>
<keyword evidence="8" id="KW-1185">Reference proteome</keyword>
<dbReference type="Proteomes" id="UP000032180">
    <property type="component" value="Chromosome 10"/>
</dbReference>
<dbReference type="Pfam" id="PF03171">
    <property type="entry name" value="2OG-FeII_Oxy"/>
    <property type="match status" value="1"/>
</dbReference>
<dbReference type="AlphaFoldDB" id="A0A0D9XME1"/>
<reference evidence="7" key="3">
    <citation type="submission" date="2015-04" db="UniProtKB">
        <authorList>
            <consortium name="EnsemblPlants"/>
        </authorList>
    </citation>
    <scope>IDENTIFICATION</scope>
</reference>
<keyword evidence="3" id="KW-0560">Oxidoreductase</keyword>
<dbReference type="InterPro" id="IPR027443">
    <property type="entry name" value="IPNS-like_sf"/>
</dbReference>
<evidence type="ECO:0000313" key="8">
    <source>
        <dbReference type="Proteomes" id="UP000032180"/>
    </source>
</evidence>
<feature type="compositionally biased region" description="Basic and acidic residues" evidence="5">
    <location>
        <begin position="419"/>
        <end position="429"/>
    </location>
</feature>
<feature type="domain" description="Fe2OG dioxygenase" evidence="6">
    <location>
        <begin position="231"/>
        <end position="331"/>
    </location>
</feature>
<evidence type="ECO:0000259" key="6">
    <source>
        <dbReference type="PROSITE" id="PS51471"/>
    </source>
</evidence>
<evidence type="ECO:0000256" key="5">
    <source>
        <dbReference type="SAM" id="MobiDB-lite"/>
    </source>
</evidence>
<dbReference type="eggNOG" id="KOG0143">
    <property type="taxonomic scope" value="Eukaryota"/>
</dbReference>
<evidence type="ECO:0000256" key="3">
    <source>
        <dbReference type="ARBA" id="ARBA00023002"/>
    </source>
</evidence>
<dbReference type="PANTHER" id="PTHR47991">
    <property type="entry name" value="OXOGLUTARATE/IRON-DEPENDENT DIOXYGENASE"/>
    <property type="match status" value="1"/>
</dbReference>
<dbReference type="Gramene" id="LPERR10G14210.1">
    <property type="protein sequence ID" value="LPERR10G14210.1"/>
    <property type="gene ID" value="LPERR10G14210"/>
</dbReference>
<dbReference type="Gene3D" id="2.60.120.330">
    <property type="entry name" value="B-lactam Antibiotic, Isopenicillin N Synthase, Chain"/>
    <property type="match status" value="2"/>
</dbReference>
<proteinExistence type="inferred from homology"/>
<reference evidence="7 8" key="1">
    <citation type="submission" date="2012-08" db="EMBL/GenBank/DDBJ databases">
        <title>Oryza genome evolution.</title>
        <authorList>
            <person name="Wing R.A."/>
        </authorList>
    </citation>
    <scope>NUCLEOTIDE SEQUENCE</scope>
</reference>
<reference evidence="8" key="2">
    <citation type="submission" date="2013-12" db="EMBL/GenBank/DDBJ databases">
        <authorList>
            <person name="Yu Y."/>
            <person name="Lee S."/>
            <person name="de Baynast K."/>
            <person name="Wissotski M."/>
            <person name="Liu L."/>
            <person name="Talag J."/>
            <person name="Goicoechea J."/>
            <person name="Angelova A."/>
            <person name="Jetty R."/>
            <person name="Kudrna D."/>
            <person name="Golser W."/>
            <person name="Rivera L."/>
            <person name="Zhang J."/>
            <person name="Wing R."/>
        </authorList>
    </citation>
    <scope>NUCLEOTIDE SEQUENCE</scope>
</reference>
<feature type="region of interest" description="Disordered" evidence="5">
    <location>
        <begin position="405"/>
        <end position="434"/>
    </location>
</feature>
<keyword evidence="4" id="KW-0408">Iron</keyword>
<comment type="similarity">
    <text evidence="1">Belongs to the iron/ascorbate-dependent oxidoreductase family.</text>
</comment>
<sequence>MADRFDKLKVNFIDQDESVQVVADTIGSSGDIPERYVRPEIEADHVIIADADSYRLPVIDMSRLINHEFSKEETAKLGSACEDWGFFQLVNHGVDEQVLQQIKDDITGFFKLPLQEKMTVAILPNGLQGFGHHFVFSKEQKLDWVDLMFLTTRPVEERSLDFWPINPPTFRSTYCLLKQAGWLGYRASFFSSNSLDKYSLEIENVSAKLFKFMAMNLGVDEEALLGTFKGQPQSVRINHYPPCSQADKVLGLSPHTDGVGMTLLLQVNDVQGLQIRKDGKWFAVKNLPGALVVNVGDVLEIITNGKYKSIEHRAVINPDKERITIAAFQSAPLSCTIGPLQELLMKGDPRYRTVDGVEFTKGYFAAKLEGRRYLESLKLGVLGLLVRGLGPTVALQSPQSTVEVEKKKQWNAENLPKTKPHEARRRDESPPAASLPLKLDDEILLRLPPRPSSLPRASLVSSPTPASFHRLFRARHRNHPLIGVFTNEGRYGSISFRSVLDPPNLIPTEALLADSLAVIECPSGPNGLRFNSYQIVLARVGGLGLATILSCNLQMWERKVSSEAYNCRNLGKAMAEVRTIGSLPVPNVQALAGTCNGSDERIPERYIRTEATCEEVISNYHGDMAILIIDLSKLLSPQSSEEERLINHGVPEEVIENFRSSIVHFFSQPLDAKKEYSQLPNSLEGYGQTFVFSEDQKLDWGDMLYLQVHPTDTRDLRFWPTYPASFRQSLDAYSSETKSLALCLFKFMAKAVDADPESLLSIFEDQP</sequence>
<dbReference type="STRING" id="77586.A0A0D9XME1"/>
<dbReference type="InterPro" id="IPR026992">
    <property type="entry name" value="DIOX_N"/>
</dbReference>
<dbReference type="GO" id="GO:0046872">
    <property type="term" value="F:metal ion binding"/>
    <property type="evidence" value="ECO:0007669"/>
    <property type="project" value="UniProtKB-KW"/>
</dbReference>
<evidence type="ECO:0000313" key="7">
    <source>
        <dbReference type="EnsemblPlants" id="LPERR10G14210.1"/>
    </source>
</evidence>
<evidence type="ECO:0000256" key="4">
    <source>
        <dbReference type="ARBA" id="ARBA00023004"/>
    </source>
</evidence>
<dbReference type="InterPro" id="IPR005123">
    <property type="entry name" value="Oxoglu/Fe-dep_dioxygenase_dom"/>
</dbReference>
<organism evidence="7 8">
    <name type="scientific">Leersia perrieri</name>
    <dbReference type="NCBI Taxonomy" id="77586"/>
    <lineage>
        <taxon>Eukaryota</taxon>
        <taxon>Viridiplantae</taxon>
        <taxon>Streptophyta</taxon>
        <taxon>Embryophyta</taxon>
        <taxon>Tracheophyta</taxon>
        <taxon>Spermatophyta</taxon>
        <taxon>Magnoliopsida</taxon>
        <taxon>Liliopsida</taxon>
        <taxon>Poales</taxon>
        <taxon>Poaceae</taxon>
        <taxon>BOP clade</taxon>
        <taxon>Oryzoideae</taxon>
        <taxon>Oryzeae</taxon>
        <taxon>Oryzinae</taxon>
        <taxon>Leersia</taxon>
    </lineage>
</organism>
<name>A0A0D9XME1_9ORYZ</name>
<dbReference type="PRINTS" id="PR00682">
    <property type="entry name" value="IPNSYNTHASE"/>
</dbReference>
<accession>A0A0D9XME1</accession>